<comment type="similarity">
    <text evidence="10 11">Belongs to the class-I aminoacyl-tRNA synthetase family. TyrS type 1 subfamily.</text>
</comment>
<protein>
    <recommendedName>
        <fullName evidence="11">Tyrosine--tRNA ligase</fullName>
        <ecNumber evidence="11">6.1.1.1</ecNumber>
    </recommendedName>
    <alternativeName>
        <fullName evidence="11">Tyrosyl-tRNA synthetase</fullName>
        <shortName evidence="11">TyrRS</shortName>
    </alternativeName>
</protein>
<dbReference type="CDD" id="cd00165">
    <property type="entry name" value="S4"/>
    <property type="match status" value="1"/>
</dbReference>
<dbReference type="CDD" id="cd00805">
    <property type="entry name" value="TyrRS_core"/>
    <property type="match status" value="1"/>
</dbReference>
<dbReference type="KEGG" id="bpor:BPO_2298"/>
<dbReference type="RefSeq" id="WP_327984254.1">
    <property type="nucleotide sequence ID" value="NZ_CP136426.1"/>
</dbReference>
<dbReference type="InterPro" id="IPR002305">
    <property type="entry name" value="aa-tRNA-synth_Ic"/>
</dbReference>
<dbReference type="PROSITE" id="PS50889">
    <property type="entry name" value="S4"/>
    <property type="match status" value="1"/>
</dbReference>
<dbReference type="GO" id="GO:0006437">
    <property type="term" value="P:tyrosyl-tRNA aminoacylation"/>
    <property type="evidence" value="ECO:0007669"/>
    <property type="project" value="UniProtKB-UniRule"/>
</dbReference>
<dbReference type="Pfam" id="PF22421">
    <property type="entry name" value="SYY_C-terminal"/>
    <property type="match status" value="1"/>
</dbReference>
<dbReference type="EMBL" id="CP136426">
    <property type="protein sequence ID" value="WOC52945.1"/>
    <property type="molecule type" value="Genomic_DNA"/>
</dbReference>
<evidence type="ECO:0000256" key="3">
    <source>
        <dbReference type="ARBA" id="ARBA00022598"/>
    </source>
</evidence>
<dbReference type="SUPFAM" id="SSF52374">
    <property type="entry name" value="Nucleotidylyl transferase"/>
    <property type="match status" value="1"/>
</dbReference>
<feature type="short sequence motif" description="'KMSKS' region" evidence="11">
    <location>
        <begin position="233"/>
        <end position="237"/>
    </location>
</feature>
<dbReference type="EC" id="6.1.1.1" evidence="11"/>
<dbReference type="GO" id="GO:0005524">
    <property type="term" value="F:ATP binding"/>
    <property type="evidence" value="ECO:0007669"/>
    <property type="project" value="UniProtKB-UniRule"/>
</dbReference>
<dbReference type="Proteomes" id="UP001432059">
    <property type="component" value="Chromosome"/>
</dbReference>
<evidence type="ECO:0000313" key="14">
    <source>
        <dbReference type="EMBL" id="WOC52945.1"/>
    </source>
</evidence>
<name>A0AAU0F6E8_9FLAO</name>
<reference evidence="14" key="1">
    <citation type="submission" date="2023-10" db="EMBL/GenBank/DDBJ databases">
        <title>Characterization and whole genome sequencing of a novel strain of Bergeyella porcorum QD2021 isolated from pig.</title>
        <authorList>
            <person name="Liu G."/>
            <person name="Chen C."/>
            <person name="Han X."/>
        </authorList>
    </citation>
    <scope>NUCLEOTIDE SEQUENCE</scope>
    <source>
        <strain evidence="14">QD2021</strain>
    </source>
</reference>
<comment type="subcellular location">
    <subcellularLocation>
        <location evidence="1 11">Cytoplasm</location>
    </subcellularLocation>
</comment>
<dbReference type="InterPro" id="IPR024107">
    <property type="entry name" value="Tyr-tRNA-ligase_bac_1"/>
</dbReference>
<comment type="subunit">
    <text evidence="11">Homodimer.</text>
</comment>
<sequence length="430" mass="48498">MNAFIEELKWRGIFADATPETEELLNKEQTSAYVGFDPTADSLHLGHLVPIIVLRHFQNHGHKPYALVGGATGMIGDPSGKSNERNLLNEEQLAKNVAGLKSQLQRFIDFNSSESNAAVMVNNYDWMKDVTFLEFARDIGKHITVNYMMAKDSVKKRLNGEFQEGMSFTEFTYQLLQGFDFLHLYQHHGVKLQMGGSDQWGNITTGTELIRRKVQGEAYGLTCTLITKADGSKFGKSEAGENVWLDAARTSPYKFYQFWLNQSDVDSERYIKIYTFLSKEEIDAIIEEHKTAPHERKLQKKLAEAITIWVHGQEEYQKALKASEILFGRSTAEDLVSLDEATFLEVFDGVPQKEVAKQEVIGANIVELLSEKSGFLKSKSEAQRELKGNAISVNKAKVDDAFTAQETDLIDGKFLLLQKGKKNYFIVKAV</sequence>
<dbReference type="GO" id="GO:0003723">
    <property type="term" value="F:RNA binding"/>
    <property type="evidence" value="ECO:0007669"/>
    <property type="project" value="UniProtKB-KW"/>
</dbReference>
<dbReference type="NCBIfam" id="TIGR00234">
    <property type="entry name" value="tyrS"/>
    <property type="match status" value="1"/>
</dbReference>
<organism evidence="14 15">
    <name type="scientific">Bergeyella porcorum</name>
    <dbReference type="NCBI Taxonomy" id="1735111"/>
    <lineage>
        <taxon>Bacteria</taxon>
        <taxon>Pseudomonadati</taxon>
        <taxon>Bacteroidota</taxon>
        <taxon>Flavobacteriia</taxon>
        <taxon>Flavobacteriales</taxon>
        <taxon>Weeksellaceae</taxon>
        <taxon>Bergeyella</taxon>
    </lineage>
</organism>
<dbReference type="InterPro" id="IPR014729">
    <property type="entry name" value="Rossmann-like_a/b/a_fold"/>
</dbReference>
<feature type="binding site" evidence="11">
    <location>
        <position position="236"/>
    </location>
    <ligand>
        <name>ATP</name>
        <dbReference type="ChEBI" id="CHEBI:30616"/>
    </ligand>
</feature>
<keyword evidence="7 11" id="KW-0648">Protein biosynthesis</keyword>
<keyword evidence="15" id="KW-1185">Reference proteome</keyword>
<dbReference type="InterPro" id="IPR024088">
    <property type="entry name" value="Tyr-tRNA-ligase_bac-type"/>
</dbReference>
<keyword evidence="8 11" id="KW-0030">Aminoacyl-tRNA synthetase</keyword>
<feature type="binding site" evidence="11">
    <location>
        <position position="173"/>
    </location>
    <ligand>
        <name>L-tyrosine</name>
        <dbReference type="ChEBI" id="CHEBI:58315"/>
    </ligand>
</feature>
<dbReference type="GO" id="GO:0042803">
    <property type="term" value="F:protein homodimerization activity"/>
    <property type="evidence" value="ECO:0007669"/>
    <property type="project" value="UniProtKB-ARBA"/>
</dbReference>
<feature type="short sequence motif" description="'HIGH' region" evidence="11">
    <location>
        <begin position="38"/>
        <end position="47"/>
    </location>
</feature>
<keyword evidence="3 11" id="KW-0436">Ligase</keyword>
<dbReference type="AlphaFoldDB" id="A0AAU0F6E8"/>
<dbReference type="GO" id="GO:0004831">
    <property type="term" value="F:tyrosine-tRNA ligase activity"/>
    <property type="evidence" value="ECO:0007669"/>
    <property type="project" value="UniProtKB-UniRule"/>
</dbReference>
<keyword evidence="5 11" id="KW-0067">ATP-binding</keyword>
<dbReference type="PANTHER" id="PTHR11766:SF0">
    <property type="entry name" value="TYROSINE--TRNA LIGASE, MITOCHONDRIAL"/>
    <property type="match status" value="1"/>
</dbReference>
<evidence type="ECO:0000256" key="8">
    <source>
        <dbReference type="ARBA" id="ARBA00023146"/>
    </source>
</evidence>
<keyword evidence="4 11" id="KW-0547">Nucleotide-binding</keyword>
<feature type="binding site" evidence="11">
    <location>
        <position position="33"/>
    </location>
    <ligand>
        <name>L-tyrosine</name>
        <dbReference type="ChEBI" id="CHEBI:58315"/>
    </ligand>
</feature>
<keyword evidence="2 11" id="KW-0963">Cytoplasm</keyword>
<dbReference type="FunFam" id="1.10.240.10:FF:000001">
    <property type="entry name" value="Tyrosine--tRNA ligase"/>
    <property type="match status" value="1"/>
</dbReference>
<evidence type="ECO:0000256" key="12">
    <source>
        <dbReference type="PROSITE-ProRule" id="PRU00182"/>
    </source>
</evidence>
<evidence type="ECO:0000256" key="2">
    <source>
        <dbReference type="ARBA" id="ARBA00022490"/>
    </source>
</evidence>
<dbReference type="Gene3D" id="3.40.50.620">
    <property type="entry name" value="HUPs"/>
    <property type="match status" value="1"/>
</dbReference>
<dbReference type="PANTHER" id="PTHR11766">
    <property type="entry name" value="TYROSYL-TRNA SYNTHETASE"/>
    <property type="match status" value="1"/>
</dbReference>
<dbReference type="InterPro" id="IPR001412">
    <property type="entry name" value="aa-tRNA-synth_I_CS"/>
</dbReference>
<evidence type="ECO:0000256" key="1">
    <source>
        <dbReference type="ARBA" id="ARBA00004496"/>
    </source>
</evidence>
<evidence type="ECO:0000313" key="15">
    <source>
        <dbReference type="Proteomes" id="UP001432059"/>
    </source>
</evidence>
<evidence type="ECO:0000256" key="11">
    <source>
        <dbReference type="HAMAP-Rule" id="MF_02006"/>
    </source>
</evidence>
<dbReference type="PRINTS" id="PR01040">
    <property type="entry name" value="TRNASYNTHTYR"/>
</dbReference>
<evidence type="ECO:0000256" key="9">
    <source>
        <dbReference type="ARBA" id="ARBA00048248"/>
    </source>
</evidence>
<dbReference type="InterPro" id="IPR002307">
    <property type="entry name" value="Tyr-tRNA-ligase"/>
</dbReference>
<evidence type="ECO:0000256" key="7">
    <source>
        <dbReference type="ARBA" id="ARBA00022917"/>
    </source>
</evidence>
<dbReference type="SUPFAM" id="SSF55174">
    <property type="entry name" value="Alpha-L RNA-binding motif"/>
    <property type="match status" value="1"/>
</dbReference>
<comment type="function">
    <text evidence="11">Catalyzes the attachment of tyrosine to tRNA(Tyr) in a two-step reaction: tyrosine is first activated by ATP to form Tyr-AMP and then transferred to the acceptor end of tRNA(Tyr).</text>
</comment>
<dbReference type="Gene3D" id="3.10.290.10">
    <property type="entry name" value="RNA-binding S4 domain"/>
    <property type="match status" value="1"/>
</dbReference>
<dbReference type="HAMAP" id="MF_02006">
    <property type="entry name" value="Tyr_tRNA_synth_type1"/>
    <property type="match status" value="1"/>
</dbReference>
<dbReference type="Pfam" id="PF00579">
    <property type="entry name" value="tRNA-synt_1b"/>
    <property type="match status" value="1"/>
</dbReference>
<keyword evidence="6 12" id="KW-0694">RNA-binding</keyword>
<dbReference type="GO" id="GO:0005829">
    <property type="term" value="C:cytosol"/>
    <property type="evidence" value="ECO:0007669"/>
    <property type="project" value="TreeGrafter"/>
</dbReference>
<accession>A0AAU0F6E8</accession>
<gene>
    <name evidence="11" type="primary">tyrS</name>
    <name evidence="14" type="ORF">BPO_2298</name>
</gene>
<dbReference type="Gene3D" id="1.10.240.10">
    <property type="entry name" value="Tyrosyl-Transfer RNA Synthetase"/>
    <property type="match status" value="1"/>
</dbReference>
<feature type="domain" description="Tyrosine--tRNA ligase SYY-like C-terminal" evidence="13">
    <location>
        <begin position="345"/>
        <end position="427"/>
    </location>
</feature>
<evidence type="ECO:0000256" key="4">
    <source>
        <dbReference type="ARBA" id="ARBA00022741"/>
    </source>
</evidence>
<evidence type="ECO:0000256" key="6">
    <source>
        <dbReference type="ARBA" id="ARBA00022884"/>
    </source>
</evidence>
<evidence type="ECO:0000259" key="13">
    <source>
        <dbReference type="Pfam" id="PF22421"/>
    </source>
</evidence>
<dbReference type="InterPro" id="IPR036986">
    <property type="entry name" value="S4_RNA-bd_sf"/>
</dbReference>
<dbReference type="PROSITE" id="PS00178">
    <property type="entry name" value="AA_TRNA_LIGASE_I"/>
    <property type="match status" value="1"/>
</dbReference>
<evidence type="ECO:0000256" key="5">
    <source>
        <dbReference type="ARBA" id="ARBA00022840"/>
    </source>
</evidence>
<proteinExistence type="inferred from homology"/>
<dbReference type="InterPro" id="IPR054608">
    <property type="entry name" value="SYY-like_C"/>
</dbReference>
<feature type="binding site" evidence="11">
    <location>
        <position position="177"/>
    </location>
    <ligand>
        <name>L-tyrosine</name>
        <dbReference type="ChEBI" id="CHEBI:58315"/>
    </ligand>
</feature>
<dbReference type="FunFam" id="3.40.50.620:FF:000008">
    <property type="entry name" value="Tyrosine--tRNA ligase"/>
    <property type="match status" value="1"/>
</dbReference>
<evidence type="ECO:0000256" key="10">
    <source>
        <dbReference type="ARBA" id="ARBA00060965"/>
    </source>
</evidence>
<comment type="catalytic activity">
    <reaction evidence="9 11">
        <text>tRNA(Tyr) + L-tyrosine + ATP = L-tyrosyl-tRNA(Tyr) + AMP + diphosphate + H(+)</text>
        <dbReference type="Rhea" id="RHEA:10220"/>
        <dbReference type="Rhea" id="RHEA-COMP:9706"/>
        <dbReference type="Rhea" id="RHEA-COMP:9707"/>
        <dbReference type="ChEBI" id="CHEBI:15378"/>
        <dbReference type="ChEBI" id="CHEBI:30616"/>
        <dbReference type="ChEBI" id="CHEBI:33019"/>
        <dbReference type="ChEBI" id="CHEBI:58315"/>
        <dbReference type="ChEBI" id="CHEBI:78442"/>
        <dbReference type="ChEBI" id="CHEBI:78536"/>
        <dbReference type="ChEBI" id="CHEBI:456215"/>
        <dbReference type="EC" id="6.1.1.1"/>
    </reaction>
</comment>